<dbReference type="InParanoid" id="L0PB19"/>
<evidence type="ECO:0000256" key="6">
    <source>
        <dbReference type="RuleBase" id="RU367043"/>
    </source>
</evidence>
<feature type="non-terminal residue" evidence="9">
    <location>
        <position position="92"/>
    </location>
</feature>
<evidence type="ECO:0000256" key="7">
    <source>
        <dbReference type="SAM" id="Phobius"/>
    </source>
</evidence>
<keyword evidence="2 6" id="KW-0999">Mitochondrion inner membrane</keyword>
<comment type="caution">
    <text evidence="9">The sequence shown here is derived from an EMBL/GenBank/DDBJ whole genome shotgun (WGS) entry which is preliminary data.</text>
</comment>
<keyword evidence="6" id="KW-0143">Chaperone</keyword>
<evidence type="ECO:0000256" key="4">
    <source>
        <dbReference type="ARBA" id="ARBA00023010"/>
    </source>
</evidence>
<comment type="domain">
    <text evidence="6">The twin CX3C motif contains 4 conserved Cys residues that form 2 disulfide bonds in the mitochondrial intermembrane space.</text>
</comment>
<keyword evidence="4 6" id="KW-0811">Translocation</keyword>
<keyword evidence="7" id="KW-1133">Transmembrane helix</keyword>
<feature type="domain" description="Tim10-like" evidence="8">
    <location>
        <begin position="43"/>
        <end position="75"/>
    </location>
</feature>
<evidence type="ECO:0000313" key="9">
    <source>
        <dbReference type="EMBL" id="CCJ29601.1"/>
    </source>
</evidence>
<dbReference type="GO" id="GO:0005743">
    <property type="term" value="C:mitochondrial inner membrane"/>
    <property type="evidence" value="ECO:0007669"/>
    <property type="project" value="UniProtKB-SubCell"/>
</dbReference>
<feature type="non-terminal residue" evidence="9">
    <location>
        <position position="1"/>
    </location>
</feature>
<evidence type="ECO:0000259" key="8">
    <source>
        <dbReference type="Pfam" id="PF02953"/>
    </source>
</evidence>
<dbReference type="EMBL" id="CAKM01000200">
    <property type="protein sequence ID" value="CCJ29601.1"/>
    <property type="molecule type" value="Genomic_DNA"/>
</dbReference>
<dbReference type="Proteomes" id="UP000010422">
    <property type="component" value="Unassembled WGS sequence"/>
</dbReference>
<keyword evidence="5 6" id="KW-1015">Disulfide bond</keyword>
<accession>L0PB19</accession>
<dbReference type="Gene3D" id="1.10.287.810">
    <property type="entry name" value="Mitochondrial import inner membrane translocase subunit tim13 like domains"/>
    <property type="match status" value="1"/>
</dbReference>
<evidence type="ECO:0000256" key="1">
    <source>
        <dbReference type="ARBA" id="ARBA00006720"/>
    </source>
</evidence>
<dbReference type="AlphaFoldDB" id="L0PB19"/>
<keyword evidence="7" id="KW-0812">Transmembrane</keyword>
<protein>
    <recommendedName>
        <fullName evidence="6">Mitochondrial import inner membrane translocase subunit</fullName>
    </recommendedName>
</protein>
<proteinExistence type="inferred from homology"/>
<dbReference type="STRING" id="1209962.L0PB19"/>
<gene>
    <name evidence="9" type="ORF">PNEJI1_002889</name>
</gene>
<organism evidence="10">
    <name type="scientific">Pneumocystis jirovecii</name>
    <name type="common">Human pneumocystis pneumonia agent</name>
    <dbReference type="NCBI Taxonomy" id="42068"/>
    <lineage>
        <taxon>Eukaryota</taxon>
        <taxon>Fungi</taxon>
        <taxon>Dikarya</taxon>
        <taxon>Ascomycota</taxon>
        <taxon>Taphrinomycotina</taxon>
        <taxon>Pneumocystomycetes</taxon>
        <taxon>Pneumocystaceae</taxon>
        <taxon>Pneumocystis</taxon>
    </lineage>
</organism>
<sequence length="92" mass="10401">EPQAANINLSFPLLVIAAILHGFIKISLKGQIISFYLISNNFMPGNRFESTEHTCVSKCIARYMDAWNIVSRTYIARIQKERQAQSLGLDDV</sequence>
<comment type="subunit">
    <text evidence="6">Heterohexamer.</text>
</comment>
<dbReference type="GO" id="GO:0015031">
    <property type="term" value="P:protein transport"/>
    <property type="evidence" value="ECO:0007669"/>
    <property type="project" value="UniProtKB-KW"/>
</dbReference>
<keyword evidence="3 6" id="KW-0653">Protein transport</keyword>
<dbReference type="InterPro" id="IPR004217">
    <property type="entry name" value="Tim10-like"/>
</dbReference>
<evidence type="ECO:0000313" key="10">
    <source>
        <dbReference type="Proteomes" id="UP000010422"/>
    </source>
</evidence>
<keyword evidence="7" id="KW-0472">Membrane</keyword>
<evidence type="ECO:0000256" key="5">
    <source>
        <dbReference type="ARBA" id="ARBA00023157"/>
    </source>
</evidence>
<comment type="similarity">
    <text evidence="1 6">Belongs to the small Tim family.</text>
</comment>
<comment type="subcellular location">
    <subcellularLocation>
        <location evidence="6">Mitochondrion inner membrane</location>
        <topology evidence="6">Peripheral membrane protein</topology>
        <orientation evidence="6">Intermembrane side</orientation>
    </subcellularLocation>
</comment>
<evidence type="ECO:0000256" key="3">
    <source>
        <dbReference type="ARBA" id="ARBA00022927"/>
    </source>
</evidence>
<reference evidence="9 10" key="1">
    <citation type="journal article" date="2012" name="MBio">
        <title>De novo assembly of the Pneumocystis jirovecii genome from a single bronchoalveolar lavage fluid specimen from a patient.</title>
        <authorList>
            <person name="Cisse O.H."/>
            <person name="Pagni M."/>
            <person name="Hauser P.M."/>
        </authorList>
    </citation>
    <scope>NUCLEOTIDE SEQUENCE [LARGE SCALE GENOMIC DNA]</scope>
    <source>
        <strain evidence="9 10">SE8</strain>
    </source>
</reference>
<dbReference type="InterPro" id="IPR035427">
    <property type="entry name" value="Tim10-like_dom_sf"/>
</dbReference>
<keyword evidence="6" id="KW-0813">Transport</keyword>
<feature type="transmembrane region" description="Helical" evidence="7">
    <location>
        <begin position="6"/>
        <end position="24"/>
    </location>
</feature>
<name>L0PB19_PNEJI</name>
<dbReference type="VEuPathDB" id="FungiDB:PNEJI1_002889"/>
<evidence type="ECO:0000256" key="2">
    <source>
        <dbReference type="ARBA" id="ARBA00022792"/>
    </source>
</evidence>
<comment type="function">
    <text evidence="6">Mitochondrial intermembrane chaperone that participates in the import and insertion of some multi-pass transmembrane proteins into the mitochondrial inner membrane. Also required for the transfer of beta-barrel precursors from the TOM complex to the sorting and assembly machinery (SAM complex) of the outer membrane. Acts as a chaperone-like protein that protects the hydrophobic precursors from aggregation and guide them through the mitochondrial intermembrane space.</text>
</comment>
<dbReference type="SUPFAM" id="SSF144122">
    <property type="entry name" value="Tim10-like"/>
    <property type="match status" value="1"/>
</dbReference>
<dbReference type="Pfam" id="PF02953">
    <property type="entry name" value="zf-Tim10_DDP"/>
    <property type="match status" value="1"/>
</dbReference>
<keyword evidence="6" id="KW-0496">Mitochondrion</keyword>